<dbReference type="AlphaFoldDB" id="A0A3N4Q0F0"/>
<accession>A0A3N4Q0F0</accession>
<comment type="caution">
    <text evidence="5">The sequence shown here is derived from an EMBL/GenBank/DDBJ whole genome shotgun (WGS) entry which is preliminary data.</text>
</comment>
<keyword evidence="6" id="KW-1185">Reference proteome</keyword>
<dbReference type="Gene3D" id="3.30.420.40">
    <property type="match status" value="2"/>
</dbReference>
<keyword evidence="2" id="KW-0808">Transferase</keyword>
<dbReference type="EMBL" id="RPDH01000002">
    <property type="protein sequence ID" value="RPE09420.1"/>
    <property type="molecule type" value="Genomic_DNA"/>
</dbReference>
<dbReference type="PIRSF" id="PIRSF000538">
    <property type="entry name" value="GlpK"/>
    <property type="match status" value="1"/>
</dbReference>
<dbReference type="InterPro" id="IPR018484">
    <property type="entry name" value="FGGY_N"/>
</dbReference>
<proteinExistence type="inferred from homology"/>
<dbReference type="Pfam" id="PF00370">
    <property type="entry name" value="FGGY_N"/>
    <property type="match status" value="1"/>
</dbReference>
<comment type="similarity">
    <text evidence="1">Belongs to the FGGY kinase family.</text>
</comment>
<protein>
    <submittedName>
        <fullName evidence="5">Carbohydrate kinase</fullName>
    </submittedName>
</protein>
<dbReference type="InterPro" id="IPR000577">
    <property type="entry name" value="Carb_kinase_FGGY"/>
</dbReference>
<evidence type="ECO:0000313" key="5">
    <source>
        <dbReference type="EMBL" id="RPE09420.1"/>
    </source>
</evidence>
<dbReference type="OrthoDB" id="9805576at2"/>
<name>A0A3N4Q0F0_9BACT</name>
<dbReference type="CDD" id="cd07809">
    <property type="entry name" value="ASKHA_NBD_FGGY_BaXK-like"/>
    <property type="match status" value="1"/>
</dbReference>
<dbReference type="SUPFAM" id="SSF53067">
    <property type="entry name" value="Actin-like ATPase domain"/>
    <property type="match status" value="2"/>
</dbReference>
<organism evidence="5 6">
    <name type="scientific">Chitinophaga lutea</name>
    <dbReference type="NCBI Taxonomy" id="2488634"/>
    <lineage>
        <taxon>Bacteria</taxon>
        <taxon>Pseudomonadati</taxon>
        <taxon>Bacteroidota</taxon>
        <taxon>Chitinophagia</taxon>
        <taxon>Chitinophagales</taxon>
        <taxon>Chitinophagaceae</taxon>
        <taxon>Chitinophaga</taxon>
    </lineage>
</organism>
<keyword evidence="3 5" id="KW-0418">Kinase</keyword>
<feature type="domain" description="Carbohydrate kinase FGGY N-terminal" evidence="4">
    <location>
        <begin position="4"/>
        <end position="249"/>
    </location>
</feature>
<evidence type="ECO:0000313" key="6">
    <source>
        <dbReference type="Proteomes" id="UP000278351"/>
    </source>
</evidence>
<sequence>MSAYLIGYDIGSSSIKATLLDAATGRCLAAATGSTEEFVIKVPRAGWAEQDPEMWWQEVVKATHALQLQHPFDPTAVNAIGIAYQMHGLVCVDENHQVLRPSIIWCDSRAVAIGDKAAVELGEPYTLPHLLNSPGNFTASKLRWVQQHEPDVYARIKHIMLPGDFIALRLTGQPATTLSGLSEGIFWDFAEQRVSAPLLALYGIDPGLLSPIVPTFGEQGRVTAKAAELLKLRAGIPVTYRAGDQPNNAFSLNVLEPGEAATTAGTSGVVYAVHDKPAYDAQSRVNTFIHVNHTKENTRNGVLMCLNGTGILNSWLRGIAGGMDYNRMNEIAAGAPIGAEGLQVFPFGNGAERILANRLPGAAIEGLAFGVHQQAHLLRAGQEGIVNALTYGVNIMRGMGLQINRVRAGKANMFLSPLFREAFANTAGVTIELYNTDGALGAARAAGVGSGYYRDMKAAFTGMECLTTVTPETEKEQAYGEAYTKWNDRLQQILSTQ</sequence>
<dbReference type="PANTHER" id="PTHR43095:SF5">
    <property type="entry name" value="XYLULOSE KINASE"/>
    <property type="match status" value="1"/>
</dbReference>
<dbReference type="Proteomes" id="UP000278351">
    <property type="component" value="Unassembled WGS sequence"/>
</dbReference>
<evidence type="ECO:0000256" key="1">
    <source>
        <dbReference type="ARBA" id="ARBA00009156"/>
    </source>
</evidence>
<evidence type="ECO:0000259" key="4">
    <source>
        <dbReference type="Pfam" id="PF00370"/>
    </source>
</evidence>
<gene>
    <name evidence="5" type="ORF">EGT74_20715</name>
</gene>
<evidence type="ECO:0000256" key="3">
    <source>
        <dbReference type="ARBA" id="ARBA00022777"/>
    </source>
</evidence>
<dbReference type="GO" id="GO:0005975">
    <property type="term" value="P:carbohydrate metabolic process"/>
    <property type="evidence" value="ECO:0007669"/>
    <property type="project" value="InterPro"/>
</dbReference>
<dbReference type="RefSeq" id="WP_123848417.1">
    <property type="nucleotide sequence ID" value="NZ_RPDH01000002.1"/>
</dbReference>
<dbReference type="InterPro" id="IPR050406">
    <property type="entry name" value="FGGY_Carb_Kinase"/>
</dbReference>
<dbReference type="PANTHER" id="PTHR43095">
    <property type="entry name" value="SUGAR KINASE"/>
    <property type="match status" value="1"/>
</dbReference>
<dbReference type="GO" id="GO:0016301">
    <property type="term" value="F:kinase activity"/>
    <property type="evidence" value="ECO:0007669"/>
    <property type="project" value="UniProtKB-KW"/>
</dbReference>
<reference evidence="5 6" key="1">
    <citation type="submission" date="2018-11" db="EMBL/GenBank/DDBJ databases">
        <title>Chitinophaga lutea sp.nov., isolate from arsenic contaminated soil.</title>
        <authorList>
            <person name="Zong Y."/>
        </authorList>
    </citation>
    <scope>NUCLEOTIDE SEQUENCE [LARGE SCALE GENOMIC DNA]</scope>
    <source>
        <strain evidence="5 6">ZY74</strain>
    </source>
</reference>
<evidence type="ECO:0000256" key="2">
    <source>
        <dbReference type="ARBA" id="ARBA00022679"/>
    </source>
</evidence>
<dbReference type="InterPro" id="IPR043129">
    <property type="entry name" value="ATPase_NBD"/>
</dbReference>